<feature type="domain" description="BLUF" evidence="1">
    <location>
        <begin position="8"/>
        <end position="99"/>
    </location>
</feature>
<protein>
    <submittedName>
        <fullName evidence="2">FAD-dependent sensor of blue light</fullName>
    </submittedName>
</protein>
<name>A0A3N2C751_9MICO</name>
<dbReference type="Gene3D" id="3.30.70.100">
    <property type="match status" value="1"/>
</dbReference>
<dbReference type="Pfam" id="PF04940">
    <property type="entry name" value="BLUF"/>
    <property type="match status" value="1"/>
</dbReference>
<comment type="caution">
    <text evidence="2">The sequence shown here is derived from an EMBL/GenBank/DDBJ whole genome shotgun (WGS) entry which is preliminary data.</text>
</comment>
<evidence type="ECO:0000313" key="2">
    <source>
        <dbReference type="EMBL" id="ROR83297.1"/>
    </source>
</evidence>
<evidence type="ECO:0000313" key="3">
    <source>
        <dbReference type="Proteomes" id="UP000266915"/>
    </source>
</evidence>
<sequence length="147" mass="16631">MATDEDQMLSLVYASTATQPFSDDDLTALLAVCRENNARAQLTGMLVHRDGRFLQVLEGPEPAVRELMDTLAADPRHTGIRVMFEEPIRERQFAAWTMGFERADTGSAADLDGYRDTFDDLDRDDPTATMRALQELARWFRSRATRS</sequence>
<keyword evidence="3" id="KW-1185">Reference proteome</keyword>
<gene>
    <name evidence="2" type="ORF">EDD42_3408</name>
</gene>
<reference evidence="2 3" key="1">
    <citation type="submission" date="2018-11" db="EMBL/GenBank/DDBJ databases">
        <title>Sequencing the genomes of 1000 actinobacteria strains.</title>
        <authorList>
            <person name="Klenk H.-P."/>
        </authorList>
    </citation>
    <scope>NUCLEOTIDE SEQUENCE [LARGE SCALE GENOMIC DNA]</scope>
    <source>
        <strain evidence="2 3">DSM 14012</strain>
    </source>
</reference>
<dbReference type="PROSITE" id="PS50925">
    <property type="entry name" value="BLUF"/>
    <property type="match status" value="1"/>
</dbReference>
<evidence type="ECO:0000259" key="1">
    <source>
        <dbReference type="PROSITE" id="PS50925"/>
    </source>
</evidence>
<accession>A0A3N2C751</accession>
<dbReference type="SMART" id="SM01034">
    <property type="entry name" value="BLUF"/>
    <property type="match status" value="1"/>
</dbReference>
<dbReference type="GO" id="GO:0009882">
    <property type="term" value="F:blue light photoreceptor activity"/>
    <property type="evidence" value="ECO:0007669"/>
    <property type="project" value="InterPro"/>
</dbReference>
<dbReference type="EMBL" id="RKHL01000001">
    <property type="protein sequence ID" value="ROR83297.1"/>
    <property type="molecule type" value="Genomic_DNA"/>
</dbReference>
<proteinExistence type="predicted"/>
<dbReference type="SUPFAM" id="SSF54975">
    <property type="entry name" value="Acylphosphatase/BLUF domain-like"/>
    <property type="match status" value="1"/>
</dbReference>
<dbReference type="RefSeq" id="WP_234994013.1">
    <property type="nucleotide sequence ID" value="NZ_FXAP01000002.1"/>
</dbReference>
<dbReference type="GO" id="GO:0071949">
    <property type="term" value="F:FAD binding"/>
    <property type="evidence" value="ECO:0007669"/>
    <property type="project" value="InterPro"/>
</dbReference>
<dbReference type="AlphaFoldDB" id="A0A3N2C751"/>
<dbReference type="InterPro" id="IPR007024">
    <property type="entry name" value="BLUF_domain"/>
</dbReference>
<dbReference type="InterPro" id="IPR036046">
    <property type="entry name" value="Acylphosphatase-like_dom_sf"/>
</dbReference>
<dbReference type="Proteomes" id="UP000266915">
    <property type="component" value="Unassembled WGS sequence"/>
</dbReference>
<organism evidence="2 3">
    <name type="scientific">Plantibacter flavus</name>
    <dbReference type="NCBI Taxonomy" id="150123"/>
    <lineage>
        <taxon>Bacteria</taxon>
        <taxon>Bacillati</taxon>
        <taxon>Actinomycetota</taxon>
        <taxon>Actinomycetes</taxon>
        <taxon>Micrococcales</taxon>
        <taxon>Microbacteriaceae</taxon>
        <taxon>Plantibacter</taxon>
    </lineage>
</organism>